<gene>
    <name evidence="2" type="ORF">CU103_17475</name>
</gene>
<name>A0A2P7B8E6_9HYPH</name>
<evidence type="ECO:0000313" key="2">
    <source>
        <dbReference type="EMBL" id="PSH62719.1"/>
    </source>
</evidence>
<comment type="caution">
    <text evidence="2">The sequence shown here is derived from an EMBL/GenBank/DDBJ whole genome shotgun (WGS) entry which is preliminary data.</text>
</comment>
<keyword evidence="3" id="KW-1185">Reference proteome</keyword>
<sequence length="79" mass="8490">MSEKSPTGFPPGASLRRRTCTKRRGWSKSPAESFAVLLAAAALRSTMTHPAVTSVLLSAAMSMQSMHRGPRALMQSSTR</sequence>
<feature type="compositionally biased region" description="Basic residues" evidence="1">
    <location>
        <begin position="15"/>
        <end position="26"/>
    </location>
</feature>
<feature type="region of interest" description="Disordered" evidence="1">
    <location>
        <begin position="1"/>
        <end position="26"/>
    </location>
</feature>
<dbReference type="AlphaFoldDB" id="A0A2P7B8E6"/>
<dbReference type="Proteomes" id="UP000241764">
    <property type="component" value="Unassembled WGS sequence"/>
</dbReference>
<organism evidence="2 3">
    <name type="scientific">Phyllobacterium sophorae</name>
    <dbReference type="NCBI Taxonomy" id="1520277"/>
    <lineage>
        <taxon>Bacteria</taxon>
        <taxon>Pseudomonadati</taxon>
        <taxon>Pseudomonadota</taxon>
        <taxon>Alphaproteobacteria</taxon>
        <taxon>Hyphomicrobiales</taxon>
        <taxon>Phyllobacteriaceae</taxon>
        <taxon>Phyllobacterium</taxon>
    </lineage>
</organism>
<evidence type="ECO:0000313" key="3">
    <source>
        <dbReference type="Proteomes" id="UP000241764"/>
    </source>
</evidence>
<protein>
    <submittedName>
        <fullName evidence="2">Uncharacterized protein</fullName>
    </submittedName>
</protein>
<dbReference type="EMBL" id="PGGM01000008">
    <property type="protein sequence ID" value="PSH62719.1"/>
    <property type="molecule type" value="Genomic_DNA"/>
</dbReference>
<reference evidence="3" key="1">
    <citation type="submission" date="2017-11" db="EMBL/GenBank/DDBJ databases">
        <authorList>
            <person name="Kuznetsova I."/>
            <person name="Sazanova A."/>
            <person name="Chirak E."/>
            <person name="Safronova V."/>
            <person name="Willems A."/>
        </authorList>
    </citation>
    <scope>NUCLEOTIDE SEQUENCE [LARGE SCALE GENOMIC DNA]</scope>
    <source>
        <strain evidence="3">CCBAU 03422</strain>
    </source>
</reference>
<proteinExistence type="predicted"/>
<accession>A0A2P7B8E6</accession>
<evidence type="ECO:0000256" key="1">
    <source>
        <dbReference type="SAM" id="MobiDB-lite"/>
    </source>
</evidence>